<dbReference type="RefSeq" id="XP_024733530.1">
    <property type="nucleotide sequence ID" value="XM_024883551.1"/>
</dbReference>
<dbReference type="GeneID" id="36591628"/>
<organism evidence="2 3">
    <name type="scientific">Hyaloscypha bicolor E</name>
    <dbReference type="NCBI Taxonomy" id="1095630"/>
    <lineage>
        <taxon>Eukaryota</taxon>
        <taxon>Fungi</taxon>
        <taxon>Dikarya</taxon>
        <taxon>Ascomycota</taxon>
        <taxon>Pezizomycotina</taxon>
        <taxon>Leotiomycetes</taxon>
        <taxon>Helotiales</taxon>
        <taxon>Hyaloscyphaceae</taxon>
        <taxon>Hyaloscypha</taxon>
        <taxon>Hyaloscypha bicolor</taxon>
    </lineage>
</organism>
<feature type="compositionally biased region" description="Polar residues" evidence="1">
    <location>
        <begin position="22"/>
        <end position="41"/>
    </location>
</feature>
<dbReference type="InParanoid" id="A0A2J6T0T7"/>
<dbReference type="Proteomes" id="UP000235371">
    <property type="component" value="Unassembled WGS sequence"/>
</dbReference>
<dbReference type="OrthoDB" id="10312427at2759"/>
<keyword evidence="3" id="KW-1185">Reference proteome</keyword>
<accession>A0A2J6T0T7</accession>
<feature type="compositionally biased region" description="Polar residues" evidence="1">
    <location>
        <begin position="1"/>
        <end position="11"/>
    </location>
</feature>
<name>A0A2J6T0T7_9HELO</name>
<protein>
    <submittedName>
        <fullName evidence="2">Uncharacterized protein</fullName>
    </submittedName>
</protein>
<evidence type="ECO:0000313" key="3">
    <source>
        <dbReference type="Proteomes" id="UP000235371"/>
    </source>
</evidence>
<gene>
    <name evidence="2" type="ORF">K444DRAFT_633016</name>
</gene>
<feature type="region of interest" description="Disordered" evidence="1">
    <location>
        <begin position="143"/>
        <end position="208"/>
    </location>
</feature>
<feature type="region of interest" description="Disordered" evidence="1">
    <location>
        <begin position="292"/>
        <end position="387"/>
    </location>
</feature>
<evidence type="ECO:0000256" key="1">
    <source>
        <dbReference type="SAM" id="MobiDB-lite"/>
    </source>
</evidence>
<dbReference type="AlphaFoldDB" id="A0A2J6T0T7"/>
<sequence>MDRYGNQNNGNPRWHREEQSEEQNTQFGIQNPSNFETNSIGGLQYPHDQGLTSLSQGHIQLFGNPGHQTPVSSAINPNRLDLYHHDPSTHMQATSSNLPIHPSNQTTMNTSWPSSQEFFHNQTFTGQARTQNNHQAISTLPILHGPFYNPPPSNQPNNHNSHTRLDSEFDAPQQTAGVSPSRVDTRNSSEPEEESEREYIDPGTSRPLRDFLPHERVLLQTFYLIRNPTAPTPTFHQAMLWWLDLPTRGYDEWNRFVLSRQSRLEAKDRAEAVKKHVNQLWAIKQKAVAMARSLHRGSEHGKVGRKVGSKNKPKTDAPVKGSRVSKSTNPKKTTAKKRQKQPISEPSDEGKDQVEGASNENFEEKQEYRDGMGSAYGSGLESEDEHN</sequence>
<feature type="compositionally biased region" description="Basic residues" evidence="1">
    <location>
        <begin position="303"/>
        <end position="312"/>
    </location>
</feature>
<dbReference type="EMBL" id="KZ613848">
    <property type="protein sequence ID" value="PMD56626.1"/>
    <property type="molecule type" value="Genomic_DNA"/>
</dbReference>
<reference evidence="2 3" key="1">
    <citation type="submission" date="2016-04" db="EMBL/GenBank/DDBJ databases">
        <title>A degradative enzymes factory behind the ericoid mycorrhizal symbiosis.</title>
        <authorList>
            <consortium name="DOE Joint Genome Institute"/>
            <person name="Martino E."/>
            <person name="Morin E."/>
            <person name="Grelet G."/>
            <person name="Kuo A."/>
            <person name="Kohler A."/>
            <person name="Daghino S."/>
            <person name="Barry K."/>
            <person name="Choi C."/>
            <person name="Cichocki N."/>
            <person name="Clum A."/>
            <person name="Copeland A."/>
            <person name="Hainaut M."/>
            <person name="Haridas S."/>
            <person name="Labutti K."/>
            <person name="Lindquist E."/>
            <person name="Lipzen A."/>
            <person name="Khouja H.-R."/>
            <person name="Murat C."/>
            <person name="Ohm R."/>
            <person name="Olson A."/>
            <person name="Spatafora J."/>
            <person name="Veneault-Fourrey C."/>
            <person name="Henrissat B."/>
            <person name="Grigoriev I."/>
            <person name="Martin F."/>
            <person name="Perotto S."/>
        </authorList>
    </citation>
    <scope>NUCLEOTIDE SEQUENCE [LARGE SCALE GENOMIC DNA]</scope>
    <source>
        <strain evidence="2 3">E</strain>
    </source>
</reference>
<evidence type="ECO:0000313" key="2">
    <source>
        <dbReference type="EMBL" id="PMD56626.1"/>
    </source>
</evidence>
<proteinExistence type="predicted"/>
<feature type="region of interest" description="Disordered" evidence="1">
    <location>
        <begin position="1"/>
        <end position="51"/>
    </location>
</feature>